<name>A0A5J4TDJ3_9EUKA</name>
<sequence>MTQAQMLRFQLQQARQGSPQTEKEQATINKMRADASRKWALIVQAYNDTQLAAFTEILNVKKFKHRDIKYNKELGTLPSAQAYIGSRKNIAGWKVSNQDPDGPERQLPSFVTVNTDKGKLYSMGGYAPQLESKYDTFHENYLRNVPKDQRKTMKFFYFMKGKQDPYGKGKVPTNYQRLYLHQ</sequence>
<accession>A0A5J4TDJ3</accession>
<proteinExistence type="predicted"/>
<comment type="caution">
    <text evidence="1">The sequence shown here is derived from an EMBL/GenBank/DDBJ whole genome shotgun (WGS) entry which is preliminary data.</text>
</comment>
<organism evidence="1 2">
    <name type="scientific">Streblomastix strix</name>
    <dbReference type="NCBI Taxonomy" id="222440"/>
    <lineage>
        <taxon>Eukaryota</taxon>
        <taxon>Metamonada</taxon>
        <taxon>Preaxostyla</taxon>
        <taxon>Oxymonadida</taxon>
        <taxon>Streblomastigidae</taxon>
        <taxon>Streblomastix</taxon>
    </lineage>
</organism>
<protein>
    <submittedName>
        <fullName evidence="1">Uncharacterized protein</fullName>
    </submittedName>
</protein>
<dbReference type="EMBL" id="SNRW01033203">
    <property type="protein sequence ID" value="KAA6356308.1"/>
    <property type="molecule type" value="Genomic_DNA"/>
</dbReference>
<gene>
    <name evidence="1" type="ORF">EZS28_048165</name>
</gene>
<dbReference type="AlphaFoldDB" id="A0A5J4TDJ3"/>
<reference evidence="1 2" key="1">
    <citation type="submission" date="2019-03" db="EMBL/GenBank/DDBJ databases">
        <title>Single cell metagenomics reveals metabolic interactions within the superorganism composed of flagellate Streblomastix strix and complex community of Bacteroidetes bacteria on its surface.</title>
        <authorList>
            <person name="Treitli S.C."/>
            <person name="Kolisko M."/>
            <person name="Husnik F."/>
            <person name="Keeling P."/>
            <person name="Hampl V."/>
        </authorList>
    </citation>
    <scope>NUCLEOTIDE SEQUENCE [LARGE SCALE GENOMIC DNA]</scope>
    <source>
        <strain evidence="1">ST1C</strain>
    </source>
</reference>
<evidence type="ECO:0000313" key="2">
    <source>
        <dbReference type="Proteomes" id="UP000324800"/>
    </source>
</evidence>
<feature type="non-terminal residue" evidence="1">
    <location>
        <position position="182"/>
    </location>
</feature>
<evidence type="ECO:0000313" key="1">
    <source>
        <dbReference type="EMBL" id="KAA6356308.1"/>
    </source>
</evidence>
<dbReference type="Proteomes" id="UP000324800">
    <property type="component" value="Unassembled WGS sequence"/>
</dbReference>